<keyword evidence="2" id="KW-1185">Reference proteome</keyword>
<dbReference type="Proteomes" id="UP000192578">
    <property type="component" value="Unassembled WGS sequence"/>
</dbReference>
<accession>A0A9X6NNX8</accession>
<protein>
    <submittedName>
        <fullName evidence="1">Uncharacterized protein</fullName>
    </submittedName>
</protein>
<name>A0A9X6NNX8_HYPEX</name>
<evidence type="ECO:0000313" key="2">
    <source>
        <dbReference type="Proteomes" id="UP000192578"/>
    </source>
</evidence>
<evidence type="ECO:0000313" key="1">
    <source>
        <dbReference type="EMBL" id="OWA53139.1"/>
    </source>
</evidence>
<feature type="non-terminal residue" evidence="1">
    <location>
        <position position="25"/>
    </location>
</feature>
<reference evidence="2" key="1">
    <citation type="submission" date="2017-01" db="EMBL/GenBank/DDBJ databases">
        <title>Comparative genomics of anhydrobiosis in the tardigrade Hypsibius dujardini.</title>
        <authorList>
            <person name="Yoshida Y."/>
            <person name="Koutsovoulos G."/>
            <person name="Laetsch D."/>
            <person name="Stevens L."/>
            <person name="Kumar S."/>
            <person name="Horikawa D."/>
            <person name="Ishino K."/>
            <person name="Komine S."/>
            <person name="Tomita M."/>
            <person name="Blaxter M."/>
            <person name="Arakawa K."/>
        </authorList>
    </citation>
    <scope>NUCLEOTIDE SEQUENCE [LARGE SCALE GENOMIC DNA]</scope>
    <source>
        <strain evidence="2">Z151</strain>
    </source>
</reference>
<dbReference type="AlphaFoldDB" id="A0A9X6NNX8"/>
<proteinExistence type="predicted"/>
<dbReference type="EMBL" id="MTYJ01000305">
    <property type="protein sequence ID" value="OWA53139.1"/>
    <property type="molecule type" value="Genomic_DNA"/>
</dbReference>
<organism evidence="1 2">
    <name type="scientific">Hypsibius exemplaris</name>
    <name type="common">Freshwater tardigrade</name>
    <dbReference type="NCBI Taxonomy" id="2072580"/>
    <lineage>
        <taxon>Eukaryota</taxon>
        <taxon>Metazoa</taxon>
        <taxon>Ecdysozoa</taxon>
        <taxon>Tardigrada</taxon>
        <taxon>Eutardigrada</taxon>
        <taxon>Parachela</taxon>
        <taxon>Hypsibioidea</taxon>
        <taxon>Hypsibiidae</taxon>
        <taxon>Hypsibius</taxon>
    </lineage>
</organism>
<gene>
    <name evidence="1" type="ORF">BV898_17574</name>
</gene>
<comment type="caution">
    <text evidence="1">The sequence shown here is derived from an EMBL/GenBank/DDBJ whole genome shotgun (WGS) entry which is preliminary data.</text>
</comment>
<sequence length="25" mass="3102">MNLRKTIRMSDFPNMLFFEECYICV</sequence>